<feature type="binding site" evidence="7">
    <location>
        <begin position="16"/>
        <end position="23"/>
    </location>
    <ligand>
        <name>GTP</name>
        <dbReference type="ChEBI" id="CHEBI:37565"/>
    </ligand>
</feature>
<dbReference type="GO" id="GO:0005829">
    <property type="term" value="C:cytosol"/>
    <property type="evidence" value="ECO:0007669"/>
    <property type="project" value="TreeGrafter"/>
</dbReference>
<evidence type="ECO:0000313" key="12">
    <source>
        <dbReference type="EMBL" id="SFN27080.1"/>
    </source>
</evidence>
<dbReference type="InterPro" id="IPR005225">
    <property type="entry name" value="Small_GTP-bd"/>
</dbReference>
<dbReference type="Gene3D" id="3.30.300.20">
    <property type="match status" value="1"/>
</dbReference>
<protein>
    <recommendedName>
        <fullName evidence="2 7">GTPase Era</fullName>
    </recommendedName>
</protein>
<dbReference type="GO" id="GO:0000028">
    <property type="term" value="P:ribosomal small subunit assembly"/>
    <property type="evidence" value="ECO:0007669"/>
    <property type="project" value="TreeGrafter"/>
</dbReference>
<dbReference type="PROSITE" id="PS50823">
    <property type="entry name" value="KH_TYPE_2"/>
    <property type="match status" value="1"/>
</dbReference>
<keyword evidence="5 7" id="KW-0694">RNA-binding</keyword>
<evidence type="ECO:0000256" key="7">
    <source>
        <dbReference type="HAMAP-Rule" id="MF_00367"/>
    </source>
</evidence>
<evidence type="ECO:0000256" key="3">
    <source>
        <dbReference type="ARBA" id="ARBA00022517"/>
    </source>
</evidence>
<dbReference type="RefSeq" id="WP_092908514.1">
    <property type="nucleotide sequence ID" value="NZ_FOUZ01000009.1"/>
</dbReference>
<dbReference type="InterPro" id="IPR005662">
    <property type="entry name" value="GTPase_Era-like"/>
</dbReference>
<evidence type="ECO:0000256" key="9">
    <source>
        <dbReference type="RuleBase" id="RU003761"/>
    </source>
</evidence>
<dbReference type="CDD" id="cd22534">
    <property type="entry name" value="KH-II_Era"/>
    <property type="match status" value="1"/>
</dbReference>
<reference evidence="13" key="1">
    <citation type="submission" date="2016-10" db="EMBL/GenBank/DDBJ databases">
        <authorList>
            <person name="Varghese N."/>
            <person name="Submissions S."/>
        </authorList>
    </citation>
    <scope>NUCLEOTIDE SEQUENCE [LARGE SCALE GENOMIC DNA]</scope>
    <source>
        <strain evidence="13">XJ109</strain>
    </source>
</reference>
<feature type="region of interest" description="G3" evidence="8">
    <location>
        <begin position="63"/>
        <end position="66"/>
    </location>
</feature>
<dbReference type="PANTHER" id="PTHR42698">
    <property type="entry name" value="GTPASE ERA"/>
    <property type="match status" value="1"/>
</dbReference>
<dbReference type="PROSITE" id="PS51713">
    <property type="entry name" value="G_ERA"/>
    <property type="match status" value="1"/>
</dbReference>
<feature type="region of interest" description="G5" evidence="8">
    <location>
        <begin position="153"/>
        <end position="155"/>
    </location>
</feature>
<comment type="subunit">
    <text evidence="7">Monomer.</text>
</comment>
<feature type="region of interest" description="G1" evidence="8">
    <location>
        <begin position="16"/>
        <end position="23"/>
    </location>
</feature>
<sequence>MSDEKIFKSGFVNIIGNPNVGKSTLMNIMMKERLVIATHKAQTTRHRIKGILTGEDYQIVFSDTPGVLDPAYELQTKMMDAVKESLVDADVILYVVEIGEKSLKNEEVFARLQKTSTPIILLLNKIDTATPDRLNDAVDYWHELLPNAEILPISAKENVNVDLLVNKIKAIIPEGPQYYPDDQLTDRSERFIVNEVIREKILLNYQKEIPYSVEVVTERFKEDLHLISIEAEIYVERDSQKGIIIGHKGESLSKVGKEAREELEKFFDKKVFLKLFVKVRKDWRSKENDLRRFGY</sequence>
<evidence type="ECO:0000256" key="6">
    <source>
        <dbReference type="ARBA" id="ARBA00023134"/>
    </source>
</evidence>
<dbReference type="GO" id="GO:0070181">
    <property type="term" value="F:small ribosomal subunit rRNA binding"/>
    <property type="evidence" value="ECO:0007669"/>
    <property type="project" value="UniProtKB-UniRule"/>
</dbReference>
<feature type="domain" description="KH type-2" evidence="10">
    <location>
        <begin position="197"/>
        <end position="281"/>
    </location>
</feature>
<evidence type="ECO:0000256" key="8">
    <source>
        <dbReference type="PROSITE-ProRule" id="PRU01050"/>
    </source>
</evidence>
<feature type="binding site" evidence="7">
    <location>
        <begin position="63"/>
        <end position="67"/>
    </location>
    <ligand>
        <name>GTP</name>
        <dbReference type="ChEBI" id="CHEBI:37565"/>
    </ligand>
</feature>
<organism evidence="12 13">
    <name type="scientific">Algoriella xinjiangensis</name>
    <dbReference type="NCBI Taxonomy" id="684065"/>
    <lineage>
        <taxon>Bacteria</taxon>
        <taxon>Pseudomonadati</taxon>
        <taxon>Bacteroidota</taxon>
        <taxon>Flavobacteriia</taxon>
        <taxon>Flavobacteriales</taxon>
        <taxon>Weeksellaceae</taxon>
        <taxon>Algoriella</taxon>
    </lineage>
</organism>
<keyword evidence="3 7" id="KW-0690">Ribosome biogenesis</keyword>
<dbReference type="GO" id="GO:0003924">
    <property type="term" value="F:GTPase activity"/>
    <property type="evidence" value="ECO:0007669"/>
    <property type="project" value="UniProtKB-UniRule"/>
</dbReference>
<feature type="binding site" evidence="7">
    <location>
        <begin position="124"/>
        <end position="127"/>
    </location>
    <ligand>
        <name>GTP</name>
        <dbReference type="ChEBI" id="CHEBI:37565"/>
    </ligand>
</feature>
<dbReference type="NCBIfam" id="TIGR00436">
    <property type="entry name" value="era"/>
    <property type="match status" value="1"/>
</dbReference>
<keyword evidence="7" id="KW-0963">Cytoplasm</keyword>
<keyword evidence="7" id="KW-0472">Membrane</keyword>
<keyword evidence="13" id="KW-1185">Reference proteome</keyword>
<dbReference type="InterPro" id="IPR027417">
    <property type="entry name" value="P-loop_NTPase"/>
</dbReference>
<dbReference type="InterPro" id="IPR006073">
    <property type="entry name" value="GTP-bd"/>
</dbReference>
<keyword evidence="4 7" id="KW-0547">Nucleotide-binding</keyword>
<feature type="region of interest" description="G4" evidence="8">
    <location>
        <begin position="124"/>
        <end position="127"/>
    </location>
</feature>
<evidence type="ECO:0000313" key="13">
    <source>
        <dbReference type="Proteomes" id="UP000199149"/>
    </source>
</evidence>
<dbReference type="Pfam" id="PF01926">
    <property type="entry name" value="MMR_HSR1"/>
    <property type="match status" value="1"/>
</dbReference>
<dbReference type="InterPro" id="IPR009019">
    <property type="entry name" value="KH_sf_prok-type"/>
</dbReference>
<accession>A0A1I4XP54</accession>
<evidence type="ECO:0000256" key="5">
    <source>
        <dbReference type="ARBA" id="ARBA00022884"/>
    </source>
</evidence>
<dbReference type="NCBIfam" id="NF000908">
    <property type="entry name" value="PRK00089.1"/>
    <property type="match status" value="1"/>
</dbReference>
<dbReference type="PANTHER" id="PTHR42698:SF1">
    <property type="entry name" value="GTPASE ERA, MITOCHONDRIAL"/>
    <property type="match status" value="1"/>
</dbReference>
<dbReference type="InterPro" id="IPR015946">
    <property type="entry name" value="KH_dom-like_a/b"/>
</dbReference>
<evidence type="ECO:0000259" key="10">
    <source>
        <dbReference type="PROSITE" id="PS50823"/>
    </source>
</evidence>
<dbReference type="SUPFAM" id="SSF54814">
    <property type="entry name" value="Prokaryotic type KH domain (KH-domain type II)"/>
    <property type="match status" value="1"/>
</dbReference>
<dbReference type="GO" id="GO:0005525">
    <property type="term" value="F:GTP binding"/>
    <property type="evidence" value="ECO:0007669"/>
    <property type="project" value="UniProtKB-UniRule"/>
</dbReference>
<gene>
    <name evidence="7" type="primary">era</name>
    <name evidence="12" type="ORF">SAMN05421738_10991</name>
</gene>
<dbReference type="InterPro" id="IPR030388">
    <property type="entry name" value="G_ERA_dom"/>
</dbReference>
<comment type="function">
    <text evidence="7">An essential GTPase that binds both GDP and GTP, with rapid nucleotide exchange. Plays a role in 16S rRNA processing and 30S ribosomal subunit biogenesis and possibly also in cell cycle regulation and energy metabolism.</text>
</comment>
<keyword evidence="6 7" id="KW-0342">GTP-binding</keyword>
<feature type="domain" description="Era-type G" evidence="11">
    <location>
        <begin position="8"/>
        <end position="174"/>
    </location>
</feature>
<dbReference type="GO" id="GO:0005886">
    <property type="term" value="C:plasma membrane"/>
    <property type="evidence" value="ECO:0007669"/>
    <property type="project" value="UniProtKB-SubCell"/>
</dbReference>
<dbReference type="HAMAP" id="MF_00367">
    <property type="entry name" value="GTPase_Era"/>
    <property type="match status" value="1"/>
</dbReference>
<comment type="similarity">
    <text evidence="1 7 8 9">Belongs to the TRAFAC class TrmE-Era-EngA-EngB-Septin-like GTPase superfamily. Era GTPase family.</text>
</comment>
<dbReference type="PRINTS" id="PR00326">
    <property type="entry name" value="GTP1OBG"/>
</dbReference>
<name>A0A1I4XP54_9FLAO</name>
<dbReference type="CDD" id="cd04163">
    <property type="entry name" value="Era"/>
    <property type="match status" value="1"/>
</dbReference>
<evidence type="ECO:0000256" key="4">
    <source>
        <dbReference type="ARBA" id="ARBA00022741"/>
    </source>
</evidence>
<dbReference type="GO" id="GO:0043024">
    <property type="term" value="F:ribosomal small subunit binding"/>
    <property type="evidence" value="ECO:0007669"/>
    <property type="project" value="TreeGrafter"/>
</dbReference>
<dbReference type="STRING" id="684065.SAMN05421738_10991"/>
<dbReference type="Proteomes" id="UP000199149">
    <property type="component" value="Unassembled WGS sequence"/>
</dbReference>
<dbReference type="FunFam" id="3.30.300.20:FF:000003">
    <property type="entry name" value="GTPase Era"/>
    <property type="match status" value="1"/>
</dbReference>
<evidence type="ECO:0000256" key="1">
    <source>
        <dbReference type="ARBA" id="ARBA00007921"/>
    </source>
</evidence>
<keyword evidence="7" id="KW-1003">Cell membrane</keyword>
<evidence type="ECO:0000256" key="2">
    <source>
        <dbReference type="ARBA" id="ARBA00020484"/>
    </source>
</evidence>
<keyword evidence="7" id="KW-0699">rRNA-binding</keyword>
<dbReference type="OrthoDB" id="9805918at2"/>
<comment type="subcellular location">
    <subcellularLocation>
        <location evidence="7">Cytoplasm</location>
    </subcellularLocation>
    <subcellularLocation>
        <location evidence="7">Cell membrane</location>
        <topology evidence="7">Peripheral membrane protein</topology>
    </subcellularLocation>
</comment>
<dbReference type="InterPro" id="IPR004044">
    <property type="entry name" value="KH_dom_type_2"/>
</dbReference>
<evidence type="ECO:0000259" key="11">
    <source>
        <dbReference type="PROSITE" id="PS51713"/>
    </source>
</evidence>
<dbReference type="AlphaFoldDB" id="A0A1I4XP54"/>
<dbReference type="EMBL" id="FOUZ01000009">
    <property type="protein sequence ID" value="SFN27080.1"/>
    <property type="molecule type" value="Genomic_DNA"/>
</dbReference>
<proteinExistence type="inferred from homology"/>
<dbReference type="NCBIfam" id="TIGR00231">
    <property type="entry name" value="small_GTP"/>
    <property type="match status" value="1"/>
</dbReference>
<feature type="region of interest" description="G2" evidence="8">
    <location>
        <begin position="42"/>
        <end position="46"/>
    </location>
</feature>
<dbReference type="Pfam" id="PF07650">
    <property type="entry name" value="KH_2"/>
    <property type="match status" value="1"/>
</dbReference>
<dbReference type="Gene3D" id="3.40.50.300">
    <property type="entry name" value="P-loop containing nucleotide triphosphate hydrolases"/>
    <property type="match status" value="1"/>
</dbReference>
<dbReference type="SUPFAM" id="SSF52540">
    <property type="entry name" value="P-loop containing nucleoside triphosphate hydrolases"/>
    <property type="match status" value="1"/>
</dbReference>